<evidence type="ECO:0000259" key="10">
    <source>
        <dbReference type="Pfam" id="PF07992"/>
    </source>
</evidence>
<dbReference type="PIRSF" id="PIRSF000362">
    <property type="entry name" value="FNR"/>
    <property type="match status" value="1"/>
</dbReference>
<evidence type="ECO:0000256" key="6">
    <source>
        <dbReference type="ARBA" id="ARBA00023002"/>
    </source>
</evidence>
<keyword evidence="3" id="KW-0285">Flavoprotein</keyword>
<feature type="compositionally biased region" description="Basic and acidic residues" evidence="9">
    <location>
        <begin position="469"/>
        <end position="479"/>
    </location>
</feature>
<dbReference type="SUPFAM" id="SSF51971">
    <property type="entry name" value="Nucleotide-binding domain"/>
    <property type="match status" value="2"/>
</dbReference>
<accession>Q9RX19</accession>
<dbReference type="EMBL" id="AE000513">
    <property type="protein sequence ID" value="AAF10073.1"/>
    <property type="molecule type" value="Genomic_DNA"/>
</dbReference>
<dbReference type="HOGENOM" id="CLU_024722_4_0_0"/>
<feature type="binding site" evidence="8">
    <location>
        <position position="393"/>
    </location>
    <ligand>
        <name>NADP(+)</name>
        <dbReference type="ChEBI" id="CHEBI:58349"/>
    </ligand>
</feature>
<dbReference type="eggNOG" id="COG0493">
    <property type="taxonomic scope" value="Bacteria"/>
</dbReference>
<keyword evidence="5 8" id="KW-0521">NADP</keyword>
<gene>
    <name evidence="11" type="ordered locus">DR_0496</name>
</gene>
<dbReference type="PANTHER" id="PTHR48467">
    <property type="entry name" value="GLUTAMATE SYNTHASE 1 [NADH], CHLOROPLASTIC-LIKE"/>
    <property type="match status" value="1"/>
</dbReference>
<dbReference type="KEGG" id="dra:DR_0496"/>
<feature type="binding site" evidence="7">
    <location>
        <position position="77"/>
    </location>
    <ligand>
        <name>FAD</name>
        <dbReference type="ChEBI" id="CHEBI:57692"/>
    </ligand>
</feature>
<sequence>MRGLAITPPRSLSQFRAPFLGTHYTFPMTSYTPERPLRVAVIGSGPSGIYAAEALLKQTEFPVEVDVYDRLPTPYGLVRYGVAPDHLTIKSVTKGFEKTLSDPRVRFLGNVEFGRELSAEDARAHYDAVMYTVGASSDRRLNIPGEDLQGSMSATEFVAWYNGHPDAATREMLLSAEGVAVIGVGNVALDVSRILAKTVNELRGSDIAPHALPVLERSSVKDIYILGRRGPAQAAFTTKELREFGELAGAEPVVKPAEVQLREEEEAQVTDNVKKKNIEVLRDFAVRTQEGKERRVHLRFLVSPVEILDDGEGRVAGLKVERNRLDEQGNAVGTGEYETLPVQLVLRSVGYRGVALPGVPFDDRRGVIPNEEGRVQGRPGEYTAGWIKRGPSGVVGTNRKDATDTVAHLLSDAREGKLLTPAHTTRAEVDALLAQKGADVFTFEDWQTLDAHELTQGQAQGRPRHKVARREDMLGLRKR</sequence>
<evidence type="ECO:0000256" key="7">
    <source>
        <dbReference type="PIRSR" id="PIRSR000362-1"/>
    </source>
</evidence>
<dbReference type="PATRIC" id="fig|243230.17.peg.674"/>
<evidence type="ECO:0000256" key="1">
    <source>
        <dbReference type="ARBA" id="ARBA00001974"/>
    </source>
</evidence>
<dbReference type="GO" id="GO:0016491">
    <property type="term" value="F:oxidoreductase activity"/>
    <property type="evidence" value="ECO:0000318"/>
    <property type="project" value="GO_Central"/>
</dbReference>
<dbReference type="Pfam" id="PF07992">
    <property type="entry name" value="Pyr_redox_2"/>
    <property type="match status" value="1"/>
</dbReference>
<dbReference type="InterPro" id="IPR055275">
    <property type="entry name" value="Ferredox_Rdtase"/>
</dbReference>
<evidence type="ECO:0000256" key="4">
    <source>
        <dbReference type="ARBA" id="ARBA00022827"/>
    </source>
</evidence>
<dbReference type="Gene3D" id="3.50.50.60">
    <property type="entry name" value="FAD/NAD(P)-binding domain"/>
    <property type="match status" value="1"/>
</dbReference>
<name>Q9RX19_DEIRA</name>
<dbReference type="PIR" id="C75513">
    <property type="entry name" value="C75513"/>
</dbReference>
<proteinExistence type="inferred from homology"/>
<evidence type="ECO:0000256" key="5">
    <source>
        <dbReference type="ARBA" id="ARBA00022857"/>
    </source>
</evidence>
<comment type="similarity">
    <text evidence="2">Belongs to the ferredoxin--NADP reductase type 1 family.</text>
</comment>
<dbReference type="InterPro" id="IPR036188">
    <property type="entry name" value="FAD/NAD-bd_sf"/>
</dbReference>
<organism evidence="11 12">
    <name type="scientific">Deinococcus radiodurans (strain ATCC 13939 / DSM 20539 / JCM 16871 / CCUG 27074 / LMG 4051 / NBRC 15346 / NCIMB 9279 / VKM B-1422 / R1)</name>
    <dbReference type="NCBI Taxonomy" id="243230"/>
    <lineage>
        <taxon>Bacteria</taxon>
        <taxon>Thermotogati</taxon>
        <taxon>Deinococcota</taxon>
        <taxon>Deinococci</taxon>
        <taxon>Deinococcales</taxon>
        <taxon>Deinococcaceae</taxon>
        <taxon>Deinococcus</taxon>
    </lineage>
</organism>
<dbReference type="OrthoDB" id="9803192at2"/>
<evidence type="ECO:0000256" key="2">
    <source>
        <dbReference type="ARBA" id="ARBA00008312"/>
    </source>
</evidence>
<feature type="binding site" evidence="8">
    <location>
        <begin position="228"/>
        <end position="229"/>
    </location>
    <ligand>
        <name>NADP(+)</name>
        <dbReference type="ChEBI" id="CHEBI:58349"/>
    </ligand>
</feature>
<dbReference type="PRINTS" id="PR00419">
    <property type="entry name" value="ADXRDTASE"/>
</dbReference>
<keyword evidence="4 7" id="KW-0274">FAD</keyword>
<evidence type="ECO:0000256" key="3">
    <source>
        <dbReference type="ARBA" id="ARBA00022630"/>
    </source>
</evidence>
<dbReference type="InterPro" id="IPR023753">
    <property type="entry name" value="FAD/NAD-binding_dom"/>
</dbReference>
<dbReference type="InterPro" id="IPR021163">
    <property type="entry name" value="Ferredox_Rdtase_adrenod"/>
</dbReference>
<dbReference type="PANTHER" id="PTHR48467:SF1">
    <property type="entry name" value="GLUTAMATE SYNTHASE 1 [NADH], CHLOROPLASTIC-LIKE"/>
    <property type="match status" value="1"/>
</dbReference>
<feature type="region of interest" description="Disordered" evidence="9">
    <location>
        <begin position="454"/>
        <end position="479"/>
    </location>
</feature>
<protein>
    <submittedName>
        <fullName evidence="11">Ferredoxin/ferredoxin--NADP reductase, putative</fullName>
    </submittedName>
</protein>
<feature type="binding site" evidence="8">
    <location>
        <position position="240"/>
    </location>
    <ligand>
        <name>NADP(+)</name>
        <dbReference type="ChEBI" id="CHEBI:58349"/>
    </ligand>
</feature>
<dbReference type="STRING" id="243230.DR_0496"/>
<dbReference type="AlphaFoldDB" id="Q9RX19"/>
<dbReference type="Gene3D" id="3.40.50.720">
    <property type="entry name" value="NAD(P)-binding Rossmann-like Domain"/>
    <property type="match status" value="1"/>
</dbReference>
<dbReference type="EnsemblBacteria" id="AAF10073">
    <property type="protein sequence ID" value="AAF10073"/>
    <property type="gene ID" value="DR_0496"/>
</dbReference>
<reference evidence="11 12" key="1">
    <citation type="journal article" date="1999" name="Science">
        <title>Genome sequence of the radioresistant bacterium Deinococcus radiodurans R1.</title>
        <authorList>
            <person name="White O."/>
            <person name="Eisen J.A."/>
            <person name="Heidelberg J.F."/>
            <person name="Hickey E.K."/>
            <person name="Peterson J.D."/>
            <person name="Dodson R.J."/>
            <person name="Haft D.H."/>
            <person name="Gwinn M.L."/>
            <person name="Nelson W.C."/>
            <person name="Richardson D.L."/>
            <person name="Moffat K.S."/>
            <person name="Qin H."/>
            <person name="Jiang L."/>
            <person name="Pamphile W."/>
            <person name="Crosby M."/>
            <person name="Shen M."/>
            <person name="Vamathevan J.J."/>
            <person name="Lam P."/>
            <person name="McDonald L."/>
            <person name="Utterback T."/>
            <person name="Zalewski C."/>
            <person name="Makarova K.S."/>
            <person name="Aravind L."/>
            <person name="Daly M.J."/>
            <person name="Minton K.W."/>
            <person name="Fleischmann R.D."/>
            <person name="Ketchum K.A."/>
            <person name="Nelson K.E."/>
            <person name="Salzberg S."/>
            <person name="Smith H.O."/>
            <person name="Venter J.C."/>
            <person name="Fraser C.M."/>
        </authorList>
    </citation>
    <scope>NUCLEOTIDE SEQUENCE [LARGE SCALE GENOMIC DNA]</scope>
    <source>
        <strain evidence="12">ATCC 13939 / DSM 20539 / JCM 16871 / LMG 4051 / NBRC 15346 / NCIMB 9279 / R1 / VKM B-1422</strain>
    </source>
</reference>
<dbReference type="PaxDb" id="243230-DR_0496"/>
<keyword evidence="12" id="KW-1185">Reference proteome</keyword>
<dbReference type="InParanoid" id="Q9RX19"/>
<keyword evidence="6" id="KW-0560">Oxidoreductase</keyword>
<comment type="cofactor">
    <cofactor evidence="1 7">
        <name>FAD</name>
        <dbReference type="ChEBI" id="CHEBI:57692"/>
    </cofactor>
</comment>
<feature type="binding site" evidence="7">
    <location>
        <position position="386"/>
    </location>
    <ligand>
        <name>FAD</name>
        <dbReference type="ChEBI" id="CHEBI:57692"/>
    </ligand>
</feature>
<feature type="domain" description="FAD/NAD(P)-binding" evidence="10">
    <location>
        <begin position="38"/>
        <end position="202"/>
    </location>
</feature>
<evidence type="ECO:0000256" key="8">
    <source>
        <dbReference type="PIRSR" id="PIRSR000362-2"/>
    </source>
</evidence>
<evidence type="ECO:0000256" key="9">
    <source>
        <dbReference type="SAM" id="MobiDB-lite"/>
    </source>
</evidence>
<evidence type="ECO:0000313" key="12">
    <source>
        <dbReference type="Proteomes" id="UP000002524"/>
    </source>
</evidence>
<dbReference type="Proteomes" id="UP000002524">
    <property type="component" value="Chromosome 1"/>
</dbReference>
<evidence type="ECO:0000313" key="11">
    <source>
        <dbReference type="EMBL" id="AAF10073.1"/>
    </source>
</evidence>
<feature type="binding site" evidence="7">
    <location>
        <position position="47"/>
    </location>
    <ligand>
        <name>FAD</name>
        <dbReference type="ChEBI" id="CHEBI:57692"/>
    </ligand>
</feature>